<dbReference type="GO" id="GO:0008299">
    <property type="term" value="P:isoprenoid biosynthetic process"/>
    <property type="evidence" value="ECO:0007669"/>
    <property type="project" value="InterPro"/>
</dbReference>
<dbReference type="CDD" id="cd00685">
    <property type="entry name" value="Trans_IPPS_HT"/>
    <property type="match status" value="1"/>
</dbReference>
<evidence type="ECO:0000256" key="4">
    <source>
        <dbReference type="ARBA" id="ARBA00022723"/>
    </source>
</evidence>
<evidence type="ECO:0000256" key="1">
    <source>
        <dbReference type="ARBA" id="ARBA00001946"/>
    </source>
</evidence>
<comment type="cofactor">
    <cofactor evidence="1">
        <name>Mg(2+)</name>
        <dbReference type="ChEBI" id="CHEBI:18420"/>
    </cofactor>
</comment>
<dbReference type="EC" id="2.5.1.10" evidence="6"/>
<evidence type="ECO:0000256" key="5">
    <source>
        <dbReference type="ARBA" id="ARBA00022842"/>
    </source>
</evidence>
<dbReference type="Pfam" id="PF00348">
    <property type="entry name" value="polyprenyl_synt"/>
    <property type="match status" value="1"/>
</dbReference>
<keyword evidence="3 6" id="KW-0808">Transferase</keyword>
<evidence type="ECO:0000256" key="3">
    <source>
        <dbReference type="ARBA" id="ARBA00022679"/>
    </source>
</evidence>
<dbReference type="Gene3D" id="1.10.600.10">
    <property type="entry name" value="Farnesyl Diphosphate Synthase"/>
    <property type="match status" value="1"/>
</dbReference>
<dbReference type="SUPFAM" id="SSF48576">
    <property type="entry name" value="Terpenoid synthases"/>
    <property type="match status" value="1"/>
</dbReference>
<dbReference type="GO" id="GO:0004337">
    <property type="term" value="F:(2E,6E)-farnesyl diphosphate synthase activity"/>
    <property type="evidence" value="ECO:0007669"/>
    <property type="project" value="UniProtKB-EC"/>
</dbReference>
<dbReference type="AlphaFoldDB" id="A0A644Z980"/>
<dbReference type="InterPro" id="IPR033749">
    <property type="entry name" value="Polyprenyl_synt_CS"/>
</dbReference>
<accession>A0A644Z980</accession>
<dbReference type="SFLD" id="SFLDS00005">
    <property type="entry name" value="Isoprenoid_Synthase_Type_I"/>
    <property type="match status" value="1"/>
</dbReference>
<keyword evidence="5" id="KW-0460">Magnesium</keyword>
<dbReference type="PANTHER" id="PTHR12001">
    <property type="entry name" value="GERANYLGERANYL PYROPHOSPHATE SYNTHASE"/>
    <property type="match status" value="1"/>
</dbReference>
<sequence>MLYSVDALSKKIEEAIQHISFDSKPGSLYAPISYALSVGGKRVRPLLVLLAANMFDKEVDKSLKPAIGIEIFHNFTLLHDDLMDKSDMRRGMPAVHKKWDANTAILSGDAMLIESYRHIASVHSGILPQIISLFSQTAMEVCQGQQLDMDFEKRSDVTESEYIEMITLKTAVLLACSSKMGALLANASLNDAELLYNYGINIGLAFQLKDDLLDVYGDSKTFGKNIGGDIVSNKKTYLLIKALKTSDKKQHSELLKWISAEKFDKTEKIESVKNIYNELNLKIIAENLIEKYYLAALDCLSSINVADERKKELISLSENLMYREK</sequence>
<dbReference type="InterPro" id="IPR008949">
    <property type="entry name" value="Isoprenoid_synthase_dom_sf"/>
</dbReference>
<dbReference type="PROSITE" id="PS00444">
    <property type="entry name" value="POLYPRENYL_SYNTHASE_2"/>
    <property type="match status" value="1"/>
</dbReference>
<dbReference type="PROSITE" id="PS00723">
    <property type="entry name" value="POLYPRENYL_SYNTHASE_1"/>
    <property type="match status" value="1"/>
</dbReference>
<reference evidence="6" key="1">
    <citation type="submission" date="2019-08" db="EMBL/GenBank/DDBJ databases">
        <authorList>
            <person name="Kucharzyk K."/>
            <person name="Murdoch R.W."/>
            <person name="Higgins S."/>
            <person name="Loffler F."/>
        </authorList>
    </citation>
    <scope>NUCLEOTIDE SEQUENCE</scope>
</reference>
<dbReference type="GO" id="GO:0046872">
    <property type="term" value="F:metal ion binding"/>
    <property type="evidence" value="ECO:0007669"/>
    <property type="project" value="UniProtKB-KW"/>
</dbReference>
<proteinExistence type="inferred from homology"/>
<evidence type="ECO:0000313" key="6">
    <source>
        <dbReference type="EMBL" id="MPM37219.1"/>
    </source>
</evidence>
<evidence type="ECO:0000256" key="2">
    <source>
        <dbReference type="ARBA" id="ARBA00006706"/>
    </source>
</evidence>
<comment type="caution">
    <text evidence="6">The sequence shown here is derived from an EMBL/GenBank/DDBJ whole genome shotgun (WGS) entry which is preliminary data.</text>
</comment>
<gene>
    <name evidence="6" type="ORF">SDC9_83826</name>
</gene>
<name>A0A644Z980_9ZZZZ</name>
<organism evidence="6">
    <name type="scientific">bioreactor metagenome</name>
    <dbReference type="NCBI Taxonomy" id="1076179"/>
    <lineage>
        <taxon>unclassified sequences</taxon>
        <taxon>metagenomes</taxon>
        <taxon>ecological metagenomes</taxon>
    </lineage>
</organism>
<dbReference type="EMBL" id="VSSQ01007871">
    <property type="protein sequence ID" value="MPM37219.1"/>
    <property type="molecule type" value="Genomic_DNA"/>
</dbReference>
<protein>
    <submittedName>
        <fullName evidence="6">(2E,6E)-farnesyl diphosphate synthase</fullName>
        <ecNumber evidence="6">2.5.1.10</ecNumber>
    </submittedName>
</protein>
<dbReference type="SFLD" id="SFLDG01017">
    <property type="entry name" value="Polyprenyl_Transferase_Like"/>
    <property type="match status" value="1"/>
</dbReference>
<dbReference type="InterPro" id="IPR000092">
    <property type="entry name" value="Polyprenyl_synt"/>
</dbReference>
<keyword evidence="4" id="KW-0479">Metal-binding</keyword>
<dbReference type="PANTHER" id="PTHR12001:SF85">
    <property type="entry name" value="SHORT CHAIN ISOPRENYL DIPHOSPHATE SYNTHASE"/>
    <property type="match status" value="1"/>
</dbReference>
<comment type="similarity">
    <text evidence="2">Belongs to the FPP/GGPP synthase family.</text>
</comment>